<evidence type="ECO:0000259" key="2">
    <source>
        <dbReference type="Pfam" id="PF13635"/>
    </source>
</evidence>
<feature type="domain" description="AAA" evidence="1">
    <location>
        <begin position="39"/>
        <end position="164"/>
    </location>
</feature>
<dbReference type="Gene3D" id="3.40.50.300">
    <property type="entry name" value="P-loop containing nucleotide triphosphate hydrolases"/>
    <property type="match status" value="1"/>
</dbReference>
<dbReference type="PANTHER" id="PTHR33295:SF8">
    <property type="entry name" value="AAA+ ATPASE DOMAIN-CONTAINING PROTEIN"/>
    <property type="match status" value="1"/>
</dbReference>
<dbReference type="InterPro" id="IPR027417">
    <property type="entry name" value="P-loop_NTPase"/>
</dbReference>
<gene>
    <name evidence="3" type="ORF">AUK05_02795</name>
</gene>
<comment type="caution">
    <text evidence="3">The sequence shown here is derived from an EMBL/GenBank/DDBJ whole genome shotgun (WGS) entry which is preliminary data.</text>
</comment>
<feature type="domain" description="DUF4143" evidence="2">
    <location>
        <begin position="209"/>
        <end position="348"/>
    </location>
</feature>
<accession>A0A1J5HNV0</accession>
<reference evidence="3 4" key="1">
    <citation type="journal article" date="2016" name="Environ. Microbiol.">
        <title>Genomic resolution of a cold subsurface aquifer community provides metabolic insights for novel microbes adapted to high CO concentrations.</title>
        <authorList>
            <person name="Probst A.J."/>
            <person name="Castelle C.J."/>
            <person name="Singh A."/>
            <person name="Brown C.T."/>
            <person name="Anantharaman K."/>
            <person name="Sharon I."/>
            <person name="Hug L.A."/>
            <person name="Burstein D."/>
            <person name="Emerson J.B."/>
            <person name="Thomas B.C."/>
            <person name="Banfield J.F."/>
        </authorList>
    </citation>
    <scope>NUCLEOTIDE SEQUENCE [LARGE SCALE GENOMIC DNA]</scope>
    <source>
        <strain evidence="3">CG2_30_35_20</strain>
    </source>
</reference>
<dbReference type="Proteomes" id="UP000182344">
    <property type="component" value="Unassembled WGS sequence"/>
</dbReference>
<dbReference type="PANTHER" id="PTHR33295">
    <property type="entry name" value="ATPASE"/>
    <property type="match status" value="1"/>
</dbReference>
<dbReference type="Pfam" id="PF13173">
    <property type="entry name" value="AAA_14"/>
    <property type="match status" value="1"/>
</dbReference>
<evidence type="ECO:0000259" key="1">
    <source>
        <dbReference type="Pfam" id="PF13173"/>
    </source>
</evidence>
<dbReference type="AlphaFoldDB" id="A0A1J5HNV0"/>
<dbReference type="STRING" id="1805376.AUK05_02795"/>
<dbReference type="InterPro" id="IPR041682">
    <property type="entry name" value="AAA_14"/>
</dbReference>
<evidence type="ECO:0008006" key="5">
    <source>
        <dbReference type="Google" id="ProtNLM"/>
    </source>
</evidence>
<protein>
    <recommendedName>
        <fullName evidence="5">AAA family ATPase</fullName>
    </recommendedName>
</protein>
<dbReference type="SUPFAM" id="SSF52540">
    <property type="entry name" value="P-loop containing nucleoside triphosphate hydrolases"/>
    <property type="match status" value="1"/>
</dbReference>
<name>A0A1J5HNV0_9BACT</name>
<dbReference type="EMBL" id="MNZO01000041">
    <property type="protein sequence ID" value="OIP86785.1"/>
    <property type="molecule type" value="Genomic_DNA"/>
</dbReference>
<proteinExistence type="predicted"/>
<dbReference type="Pfam" id="PF13635">
    <property type="entry name" value="DUF4143"/>
    <property type="match status" value="1"/>
</dbReference>
<sequence length="396" mass="46840">MNNEWLLRINKFWLDNSFRFKAKDREKYLKLLEGKERLVRVLIGARRVGKTFVLYGLINKLLGKKKKVLYLSGELREMSFYDFGEVIEEALKIRKWKVTDEVYIFVDEVQEIKDWQKTIKLYYDYSKFKFFVTGSSSLVLNSQTSKLTGRFLTIPVMPLDYKEWLEFTGKNIVSQSSVEEYLYTGGYPEYVLNHNDSYLREVVESTLYRDLLSYYGIRNPELLEELMYYLADKITTPVSNLRVKVDLKVDNKTAAFYMKYLEEVYLLCPLYRMGGSYRKVKAGSPKYYFNDTGVLRIMSINQKIGYMAENAVFLKLYNDKSREYFYDSEKTIEIDFVSKDGRRIEVKYRSDIETDLDEINNNGHNTLVIVPDPKKIKNKEKWENLELVSLGEFLCS</sequence>
<organism evidence="3 4">
    <name type="scientific">Candidatus Shapirobacteria bacterium CG2_30_35_20</name>
    <dbReference type="NCBI Taxonomy" id="1805376"/>
    <lineage>
        <taxon>Bacteria</taxon>
        <taxon>Candidatus Shapironibacteriota</taxon>
    </lineage>
</organism>
<dbReference type="InterPro" id="IPR025420">
    <property type="entry name" value="DUF4143"/>
</dbReference>
<evidence type="ECO:0000313" key="4">
    <source>
        <dbReference type="Proteomes" id="UP000182344"/>
    </source>
</evidence>
<evidence type="ECO:0000313" key="3">
    <source>
        <dbReference type="EMBL" id="OIP86785.1"/>
    </source>
</evidence>